<dbReference type="AlphaFoldDB" id="D7CV19"/>
<name>D7CV19_TRURR</name>
<evidence type="ECO:0000313" key="3">
    <source>
        <dbReference type="Proteomes" id="UP000000379"/>
    </source>
</evidence>
<evidence type="ECO:0000313" key="2">
    <source>
        <dbReference type="EMBL" id="ADI15846.1"/>
    </source>
</evidence>
<dbReference type="Proteomes" id="UP000000379">
    <property type="component" value="Chromosome"/>
</dbReference>
<dbReference type="OrthoDB" id="7172472at2"/>
<dbReference type="RefSeq" id="WP_013179206.1">
    <property type="nucleotide sequence ID" value="NC_014221.1"/>
</dbReference>
<dbReference type="STRING" id="649638.Trad_2743"/>
<evidence type="ECO:0000256" key="1">
    <source>
        <dbReference type="SAM" id="MobiDB-lite"/>
    </source>
</evidence>
<protein>
    <submittedName>
        <fullName evidence="2">Uncharacterized protein</fullName>
    </submittedName>
</protein>
<organism evidence="2 3">
    <name type="scientific">Truepera radiovictrix (strain DSM 17093 / CIP 108686 / LMG 22925 / RQ-24)</name>
    <dbReference type="NCBI Taxonomy" id="649638"/>
    <lineage>
        <taxon>Bacteria</taxon>
        <taxon>Thermotogati</taxon>
        <taxon>Deinococcota</taxon>
        <taxon>Deinococci</taxon>
        <taxon>Trueperales</taxon>
        <taxon>Trueperaceae</taxon>
        <taxon>Truepera</taxon>
    </lineage>
</organism>
<reference evidence="3" key="1">
    <citation type="submission" date="2010-05" db="EMBL/GenBank/DDBJ databases">
        <title>The complete genome of Truepera radiovictris DSM 17093.</title>
        <authorList>
            <consortium name="US DOE Joint Genome Institute (JGI-PGF)"/>
            <person name="Lucas S."/>
            <person name="Copeland A."/>
            <person name="Lapidus A."/>
            <person name="Glavina del Rio T."/>
            <person name="Dalin E."/>
            <person name="Tice H."/>
            <person name="Bruce D."/>
            <person name="Goodwin L."/>
            <person name="Pitluck S."/>
            <person name="Kyrpides N."/>
            <person name="Mavromatis K."/>
            <person name="Ovchinnikova G."/>
            <person name="Munk A.C."/>
            <person name="Detter J.C."/>
            <person name="Han C."/>
            <person name="Tapia R."/>
            <person name="Land M."/>
            <person name="Hauser L."/>
            <person name="Markowitz V."/>
            <person name="Cheng J.-F."/>
            <person name="Hugenholtz P."/>
            <person name="Woyke T."/>
            <person name="Wu D."/>
            <person name="Tindall B."/>
            <person name="Pomrenke H.G."/>
            <person name="Brambilla E."/>
            <person name="Klenk H.-P."/>
            <person name="Eisen J.A."/>
        </authorList>
    </citation>
    <scope>NUCLEOTIDE SEQUENCE [LARGE SCALE GENOMIC DNA]</scope>
    <source>
        <strain evidence="3">DSM 17093 / CIP 108686 / LMG 22925 / RQ-24</strain>
    </source>
</reference>
<sequence length="200" mass="21329">MDHDETSTDHVSGDRAEAARDVLGTPPQHLAAKDAVQDLLVEARKRGQGVAEQAAREVRGAAKTLQGRGAHALERGRGRLAERVGGLARALRRGSAQLRADSLPSLATFGDRIAEEAEAVERYLQGCNGEELLHDLQRFARERRSLFVGSLFLAGVAAARFMRSPGVTPQPGEAVGSRVVIRGGDPVGDAPDAPSREAQR</sequence>
<keyword evidence="3" id="KW-1185">Reference proteome</keyword>
<reference evidence="2 3" key="2">
    <citation type="journal article" date="2011" name="Stand. Genomic Sci.">
        <title>Complete genome sequence of Truepera radiovictrix type strain (RQ-24).</title>
        <authorList>
            <person name="Ivanova N."/>
            <person name="Rohde C."/>
            <person name="Munk C."/>
            <person name="Nolan M."/>
            <person name="Lucas S."/>
            <person name="Del Rio T.G."/>
            <person name="Tice H."/>
            <person name="Deshpande S."/>
            <person name="Cheng J.F."/>
            <person name="Tapia R."/>
            <person name="Han C."/>
            <person name="Goodwin L."/>
            <person name="Pitluck S."/>
            <person name="Liolios K."/>
            <person name="Mavromatis K."/>
            <person name="Mikhailova N."/>
            <person name="Pati A."/>
            <person name="Chen A."/>
            <person name="Palaniappan K."/>
            <person name="Land M."/>
            <person name="Hauser L."/>
            <person name="Chang Y.J."/>
            <person name="Jeffries C.D."/>
            <person name="Brambilla E."/>
            <person name="Rohde M."/>
            <person name="Goker M."/>
            <person name="Tindall B.J."/>
            <person name="Woyke T."/>
            <person name="Bristow J."/>
            <person name="Eisen J.A."/>
            <person name="Markowitz V."/>
            <person name="Hugenholtz P."/>
            <person name="Kyrpides N.C."/>
            <person name="Klenk H.P."/>
            <person name="Lapidus A."/>
        </authorList>
    </citation>
    <scope>NUCLEOTIDE SEQUENCE [LARGE SCALE GENOMIC DNA]</scope>
    <source>
        <strain evidence="3">DSM 17093 / CIP 108686 / LMG 22925 / RQ-24</strain>
    </source>
</reference>
<dbReference type="EMBL" id="CP002049">
    <property type="protein sequence ID" value="ADI15846.1"/>
    <property type="molecule type" value="Genomic_DNA"/>
</dbReference>
<proteinExistence type="predicted"/>
<accession>D7CV19</accession>
<dbReference type="KEGG" id="tra:Trad_2743"/>
<dbReference type="HOGENOM" id="CLU_1365729_0_0_0"/>
<feature type="region of interest" description="Disordered" evidence="1">
    <location>
        <begin position="165"/>
        <end position="200"/>
    </location>
</feature>
<gene>
    <name evidence="2" type="ordered locus">Trad_2743</name>
</gene>